<dbReference type="EMBL" id="JAMXFF010000074">
    <property type="protein sequence ID" value="MCT7970119.1"/>
    <property type="molecule type" value="Genomic_DNA"/>
</dbReference>
<evidence type="ECO:0000313" key="3">
    <source>
        <dbReference type="Proteomes" id="UP001525890"/>
    </source>
</evidence>
<dbReference type="InterPro" id="IPR025048">
    <property type="entry name" value="DUF3987"/>
</dbReference>
<name>A0ABT2MZC9_9CYAN</name>
<accession>A0ABT2MZC9</accession>
<evidence type="ECO:0000256" key="1">
    <source>
        <dbReference type="SAM" id="MobiDB-lite"/>
    </source>
</evidence>
<feature type="compositionally biased region" description="Basic and acidic residues" evidence="1">
    <location>
        <begin position="915"/>
        <end position="924"/>
    </location>
</feature>
<gene>
    <name evidence="2" type="ORF">NG799_27780</name>
</gene>
<sequence length="1057" mass="118831">MNGWRMIGTLNDGMGSLMIPAEDFREKGRDDITPEERVRAKKLREEKEKKARTLAIANREVTKNLKLEDRDQIFREVLKGKTLFKKHRELLKKRGLTDDQITDGMFRSLQDYSGESDSIAVPVWHDGLIIGYQIRMDSPNEDGKRYFWHTDGEPTANHLRNGELPIAKIGKFDGEVINLCESTGFKPYIAQRRFGKLWVGQSGGHPYPLQLEKVFTDTGAKKAVLWADAGSRINKQVKGAYFRLHGYLEEFGSELLIADWGQWDDKSQPDCDEITSQTEVTFKPATEFFGEMMLTPNKPEKASAEEKSQPLLNDLELLIDLNLPKSAINARLGALATKHDYYSGEVRKIYDDLLSEADQVDSREQTLAEVNKLVKAQTDSLDLYTILPPELACEIYNIAELQSTRPEAFLTILLGTLSGLNRPQTMLKIHQNWDDISPNFFGAIVADPSQLKTPTLKAITGPLKVLEMKARDTQKEMMLKYRDDIARYESLAPKERREFFPEGKPQEPRRRMIQVGNATMEGLRNQFAAHPDRGLIWRADELAGVLKSFNAYRQGKGSDNEELLQAYDGDFTPTLRATGIVADIDRIALGIVGTIQPKVLEELVGSDDDDSSGKWSRFAMCLQPLSAIERFPEPGEGAELAYQLTKIYERLDSFPAQQYTLTPNAYELFRKRNIELEQLRKKDPRPVMRVTWGKTRGRIGKVAVLLHQLAAAAEDGAFPTKEIPDYTVKAAIAVADFYAGQIEALYSSMGGGEGLASHLSKVIDLSKAKGWIKASDVTHSMRRACKNVATAKGWFQELAAIGKGELRGEGRKLEFRYAEKSDQVCDPKVIAPITFTPLTGSGFQEDNNQKVINVINSSSTSTEPLPEDPLGCVLEPPTPPQNNIYLGDDHFDHFDHFCSQDPLGAGITRNSPLCQDDHKPDHDSPNASKTSTLDPHFGYYTFSYADGGASRTILEIESIDSEDQGWVHVTYKNWSGKKCYFVKDACEMSSLLWATQEMEKLVERFYELHAKIFEKTGEVLEDPTDLSYENIQKCIKDLENRLGVTDIPGDKLPSLPL</sequence>
<comment type="caution">
    <text evidence="2">The sequence shown here is derived from an EMBL/GenBank/DDBJ whole genome shotgun (WGS) entry which is preliminary data.</text>
</comment>
<keyword evidence="3" id="KW-1185">Reference proteome</keyword>
<evidence type="ECO:0000313" key="2">
    <source>
        <dbReference type="EMBL" id="MCT7970119.1"/>
    </source>
</evidence>
<proteinExistence type="predicted"/>
<feature type="region of interest" description="Disordered" evidence="1">
    <location>
        <begin position="911"/>
        <end position="931"/>
    </location>
</feature>
<dbReference type="RefSeq" id="WP_368009549.1">
    <property type="nucleotide sequence ID" value="NZ_JAMXFF010000074.1"/>
</dbReference>
<reference evidence="2 3" key="1">
    <citation type="journal article" date="2022" name="Front. Microbiol.">
        <title>High genomic differentiation and limited gene flow indicate recent cryptic speciation within the genus Laspinema (cyanobacteria).</title>
        <authorList>
            <person name="Stanojkovic A."/>
            <person name="Skoupy S."/>
            <person name="Skaloud P."/>
            <person name="Dvorak P."/>
        </authorList>
    </citation>
    <scope>NUCLEOTIDE SEQUENCE [LARGE SCALE GENOMIC DNA]</scope>
    <source>
        <strain evidence="2 3">D2a</strain>
    </source>
</reference>
<dbReference type="Pfam" id="PF13148">
    <property type="entry name" value="DUF3987"/>
    <property type="match status" value="1"/>
</dbReference>
<protein>
    <submittedName>
        <fullName evidence="2">YfjI family protein</fullName>
    </submittedName>
</protein>
<dbReference type="Proteomes" id="UP001525890">
    <property type="component" value="Unassembled WGS sequence"/>
</dbReference>
<organism evidence="2 3">
    <name type="scientific">Laspinema palackyanum D2a</name>
    <dbReference type="NCBI Taxonomy" id="2953684"/>
    <lineage>
        <taxon>Bacteria</taxon>
        <taxon>Bacillati</taxon>
        <taxon>Cyanobacteriota</taxon>
        <taxon>Cyanophyceae</taxon>
        <taxon>Oscillatoriophycideae</taxon>
        <taxon>Oscillatoriales</taxon>
        <taxon>Laspinemataceae</taxon>
        <taxon>Laspinema</taxon>
        <taxon>Laspinema palackyanum</taxon>
    </lineage>
</organism>